<keyword evidence="2" id="KW-0184">Conjugation</keyword>
<evidence type="ECO:0000313" key="5">
    <source>
        <dbReference type="EMBL" id="TEU32590.1"/>
    </source>
</evidence>
<comment type="similarity">
    <text evidence="1">Belongs to the MobA/MobL family.</text>
</comment>
<reference evidence="5 6" key="1">
    <citation type="submission" date="2019-03" db="EMBL/GenBank/DDBJ databases">
        <title>Burkholderia cepacia outbreak.</title>
        <authorList>
            <person name="Farzana R."/>
            <person name="Walsh T.R."/>
        </authorList>
    </citation>
    <scope>NUCLEOTIDE SEQUENCE [LARGE SCALE GENOMIC DNA]</scope>
    <source>
        <strain evidence="6">d13</strain>
    </source>
</reference>
<dbReference type="Gene3D" id="3.30.930.30">
    <property type="match status" value="1"/>
</dbReference>
<dbReference type="Pfam" id="PF03389">
    <property type="entry name" value="MobA_MobL"/>
    <property type="match status" value="1"/>
</dbReference>
<feature type="compositionally biased region" description="Basic residues" evidence="3">
    <location>
        <begin position="69"/>
        <end position="98"/>
    </location>
</feature>
<comment type="caution">
    <text evidence="5">The sequence shown here is derived from an EMBL/GenBank/DDBJ whole genome shotgun (WGS) entry which is preliminary data.</text>
</comment>
<dbReference type="Pfam" id="PF13604">
    <property type="entry name" value="AAA_30"/>
    <property type="match status" value="1"/>
</dbReference>
<dbReference type="CDD" id="cd18809">
    <property type="entry name" value="SF1_C_RecD"/>
    <property type="match status" value="1"/>
</dbReference>
<dbReference type="Gene3D" id="2.30.30.940">
    <property type="match status" value="1"/>
</dbReference>
<dbReference type="CDD" id="cd17933">
    <property type="entry name" value="DEXSc_RecD-like"/>
    <property type="match status" value="1"/>
</dbReference>
<name>A0AAX2RDJ2_BURCE</name>
<proteinExistence type="inferred from homology"/>
<dbReference type="EMBL" id="SNSQ01000097">
    <property type="protein sequence ID" value="TEU32590.1"/>
    <property type="molecule type" value="Genomic_DNA"/>
</dbReference>
<feature type="region of interest" description="Disordered" evidence="3">
    <location>
        <begin position="1235"/>
        <end position="1264"/>
    </location>
</feature>
<evidence type="ECO:0000259" key="4">
    <source>
        <dbReference type="Pfam" id="PF03389"/>
    </source>
</evidence>
<dbReference type="InterPro" id="IPR027417">
    <property type="entry name" value="P-loop_NTPase"/>
</dbReference>
<organism evidence="5 6">
    <name type="scientific">Burkholderia cepacia</name>
    <name type="common">Pseudomonas cepacia</name>
    <dbReference type="NCBI Taxonomy" id="292"/>
    <lineage>
        <taxon>Bacteria</taxon>
        <taxon>Pseudomonadati</taxon>
        <taxon>Pseudomonadota</taxon>
        <taxon>Betaproteobacteria</taxon>
        <taxon>Burkholderiales</taxon>
        <taxon>Burkholderiaceae</taxon>
        <taxon>Burkholderia</taxon>
        <taxon>Burkholderia cepacia complex</taxon>
    </lineage>
</organism>
<dbReference type="AlphaFoldDB" id="A0AAX2RDJ2"/>
<feature type="domain" description="MobA/MobL protein" evidence="4">
    <location>
        <begin position="219"/>
        <end position="397"/>
    </location>
</feature>
<accession>A0AAX2RDJ2</accession>
<dbReference type="SUPFAM" id="SSF52540">
    <property type="entry name" value="P-loop containing nucleoside triphosphate hydrolases"/>
    <property type="match status" value="2"/>
</dbReference>
<evidence type="ECO:0000256" key="2">
    <source>
        <dbReference type="ARBA" id="ARBA00022971"/>
    </source>
</evidence>
<feature type="region of interest" description="Disordered" evidence="3">
    <location>
        <begin position="1"/>
        <end position="121"/>
    </location>
</feature>
<feature type="compositionally biased region" description="Basic and acidic residues" evidence="3">
    <location>
        <begin position="1239"/>
        <end position="1264"/>
    </location>
</feature>
<sequence length="1264" mass="141167">MISFEDQLTHGFPRSRGEQVRQTGSPRRFRDQITTDDFLVIEQHGTSPHERLRRPIPSEQRHAVEREKRIAKHRMHVIPRPHRRATDQRRKRQWRRHRHPEDPPTASSQPKIRAPASREREAKALPGRIVVPKRSKTISALRAVTRFYASIETTRNTVPPTHRHINPPKAQGIHARMYRMEVKHGKKGQAGQHKRYQDREEHYAYIAREGRFEERGDLELSESGNMPEWAANDPTVFWDMADRYERANGRTYTEIVFSLPRELSAEQRVELAREFVHNVLGERHAYSWAIHAPLASDGLEQPHVHLMFSERVNDGIERDPEKFFSRYNATNPEHGGAGKDRYFNTKAFVREVREEWAITANHFMSRHGIEARIDHRSYKTLGIELEPTRKVGIAKYAGERVAMAETLAQNREIAKRNGDRLLLNPAIGVHALSTLNSIFSRHDVEQFVFRNTDSAEQYQQVLARMLNSKELLALAAPGKEGEWFTSAELRAVETRLVSRAERMAGITVDPVATVTADQVRDARKLKPAQLSAFELMVGDRQLGVVNGAAGTGKSYVMGAAREAFEGEGFRVLGAALQGKTAEDMQRDAGISSRTLASFLTAVEKGHLTLDSQTVVFIDEAGMVGSRQLEKLLGHAESAGTRVRLVGDAWQLHAVEAGDAFRAVSKEAENAGALAGLTEIVRQKDDWQREASVALSKHDVSTALNAYIMHGSVFLPESLAAASDGLVAFALEARDAHPEDSQLLIAHTNAQRDGLNTAMRTALSARGELGADQPVSLVAEVDGERSVTVVPFAVGERVVFGRNDYGLDVRNGTLGVIEGIASRQHDGATQPEPGSLLSVRLDSGKHIVVDTGRYADLDYGYALTIHKSQGVTVDRAYLLATPSMNAELSYVGMTRHKKELVVASGRDAFDDAKSLVRGLSKPVEKAFSAAHDVRPVIRDNPEYTHRQTFAKRREIAFEAAAERRRDRSPEGLRAELGATLAKVSAKDGPTLASEQARIRQLTTALRRRDQVQPGVSYDGRAWDALVALSGETRARELVDAATARREREAAARYRPVERPLSIAGGFAQRMSKRAEAREAAITAPAAPVEAGPPRLPAAQRDQFSLSVNRYVDSWNDLKRIQRSGIASPPKWTNELTENGRRLDAMWPSSHVHLLQAIERDRDTQRALSLPSGKPRADAMIAGIERAAQLEYARQHGRAVDEQQRGLERDVRKPYQAMTPAERVARRDEFMTNVENQAQSLDERERQLREQGRSVDRGKKGYGRGD</sequence>
<evidence type="ECO:0000256" key="3">
    <source>
        <dbReference type="SAM" id="MobiDB-lite"/>
    </source>
</evidence>
<evidence type="ECO:0000313" key="6">
    <source>
        <dbReference type="Proteomes" id="UP000298234"/>
    </source>
</evidence>
<gene>
    <name evidence="5" type="ORF">E3D37_42655</name>
</gene>
<dbReference type="InterPro" id="IPR005053">
    <property type="entry name" value="MobA_MobL"/>
</dbReference>
<dbReference type="Proteomes" id="UP000298234">
    <property type="component" value="Unassembled WGS sequence"/>
</dbReference>
<protein>
    <recommendedName>
        <fullName evidence="4">MobA/MobL protein domain-containing protein</fullName>
    </recommendedName>
</protein>
<feature type="compositionally biased region" description="Basic and acidic residues" evidence="3">
    <location>
        <begin position="59"/>
        <end position="68"/>
    </location>
</feature>
<evidence type="ECO:0000256" key="1">
    <source>
        <dbReference type="ARBA" id="ARBA00010873"/>
    </source>
</evidence>
<dbReference type="Gene3D" id="3.40.50.300">
    <property type="entry name" value="P-loop containing nucleotide triphosphate hydrolases"/>
    <property type="match status" value="2"/>
</dbReference>